<dbReference type="Gene3D" id="1.10.10.10">
    <property type="entry name" value="Winged helix-like DNA-binding domain superfamily/Winged helix DNA-binding domain"/>
    <property type="match status" value="1"/>
</dbReference>
<keyword evidence="1" id="KW-0805">Transcription regulation</keyword>
<dbReference type="PROSITE" id="PS50949">
    <property type="entry name" value="HTH_GNTR"/>
    <property type="match status" value="1"/>
</dbReference>
<dbReference type="SMART" id="SM00345">
    <property type="entry name" value="HTH_GNTR"/>
    <property type="match status" value="1"/>
</dbReference>
<evidence type="ECO:0000313" key="6">
    <source>
        <dbReference type="Proteomes" id="UP000188879"/>
    </source>
</evidence>
<dbReference type="InterPro" id="IPR008920">
    <property type="entry name" value="TF_FadR/GntR_C"/>
</dbReference>
<keyword evidence="3" id="KW-0804">Transcription</keyword>
<evidence type="ECO:0000256" key="2">
    <source>
        <dbReference type="ARBA" id="ARBA00023125"/>
    </source>
</evidence>
<dbReference type="InterPro" id="IPR011711">
    <property type="entry name" value="GntR_C"/>
</dbReference>
<gene>
    <name evidence="5" type="ORF">BKE38_20695</name>
</gene>
<dbReference type="Pfam" id="PF07729">
    <property type="entry name" value="FCD"/>
    <property type="match status" value="1"/>
</dbReference>
<evidence type="ECO:0000259" key="4">
    <source>
        <dbReference type="PROSITE" id="PS50949"/>
    </source>
</evidence>
<dbReference type="PANTHER" id="PTHR43537:SF39">
    <property type="entry name" value="HTH-TYPE TRANSCRIPTIONAL REGULATOR MCBR"/>
    <property type="match status" value="1"/>
</dbReference>
<dbReference type="Proteomes" id="UP000188879">
    <property type="component" value="Unassembled WGS sequence"/>
</dbReference>
<dbReference type="GO" id="GO:0003700">
    <property type="term" value="F:DNA-binding transcription factor activity"/>
    <property type="evidence" value="ECO:0007669"/>
    <property type="project" value="InterPro"/>
</dbReference>
<dbReference type="InterPro" id="IPR036388">
    <property type="entry name" value="WH-like_DNA-bd_sf"/>
</dbReference>
<name>A0A1V2H020_9PROT</name>
<comment type="caution">
    <text evidence="5">The sequence shown here is derived from an EMBL/GenBank/DDBJ whole genome shotgun (WGS) entry which is preliminary data.</text>
</comment>
<dbReference type="AlphaFoldDB" id="A0A1V2H020"/>
<feature type="domain" description="HTH gntR-type" evidence="4">
    <location>
        <begin position="16"/>
        <end position="83"/>
    </location>
</feature>
<evidence type="ECO:0000256" key="3">
    <source>
        <dbReference type="ARBA" id="ARBA00023163"/>
    </source>
</evidence>
<evidence type="ECO:0000313" key="5">
    <source>
        <dbReference type="EMBL" id="ONG49499.1"/>
    </source>
</evidence>
<keyword evidence="6" id="KW-1185">Reference proteome</keyword>
<dbReference type="SUPFAM" id="SSF48008">
    <property type="entry name" value="GntR ligand-binding domain-like"/>
    <property type="match status" value="1"/>
</dbReference>
<organism evidence="5 6">
    <name type="scientific">Teichococcus deserti</name>
    <dbReference type="NCBI Taxonomy" id="1817963"/>
    <lineage>
        <taxon>Bacteria</taxon>
        <taxon>Pseudomonadati</taxon>
        <taxon>Pseudomonadota</taxon>
        <taxon>Alphaproteobacteria</taxon>
        <taxon>Acetobacterales</taxon>
        <taxon>Roseomonadaceae</taxon>
        <taxon>Roseomonas</taxon>
    </lineage>
</organism>
<evidence type="ECO:0000256" key="1">
    <source>
        <dbReference type="ARBA" id="ARBA00023015"/>
    </source>
</evidence>
<sequence length="240" mass="26992">MTLSDDIPDAELSARSSLSDKIYTELRVALMSGYYEPGDRLNIRKISQLSQTSPTPVREAVMQLVREGALELKTGYQPRVPVLSPEAYLRILEVRVPLERMATVLATMQVTTAMLEELRAMDRDFIAAERGNEWKAAMNHNRAFHFCIYRASGNEVLVRTIENLWLLTGPLVGRQYVETIHRASDAALHGQIVDALDRRAPHEASDLVVHDLRYGARVILERMRAAGTRRKPRAAEAVAS</sequence>
<proteinExistence type="predicted"/>
<protein>
    <recommendedName>
        <fullName evidence="4">HTH gntR-type domain-containing protein</fullName>
    </recommendedName>
</protein>
<keyword evidence="2" id="KW-0238">DNA-binding</keyword>
<dbReference type="SUPFAM" id="SSF46785">
    <property type="entry name" value="Winged helix' DNA-binding domain"/>
    <property type="match status" value="1"/>
</dbReference>
<dbReference type="RefSeq" id="WP_076959195.1">
    <property type="nucleotide sequence ID" value="NZ_MLCO01000225.1"/>
</dbReference>
<dbReference type="SMART" id="SM00895">
    <property type="entry name" value="FCD"/>
    <property type="match status" value="1"/>
</dbReference>
<accession>A0A1V2H020</accession>
<reference evidence="5 6" key="1">
    <citation type="submission" date="2016-10" db="EMBL/GenBank/DDBJ databases">
        <title>Draft Genome sequence of Roseomonas sp. strain M3.</title>
        <authorList>
            <person name="Subhash Y."/>
            <person name="Lee S."/>
        </authorList>
    </citation>
    <scope>NUCLEOTIDE SEQUENCE [LARGE SCALE GENOMIC DNA]</scope>
    <source>
        <strain evidence="5 6">M3</strain>
    </source>
</reference>
<dbReference type="InterPro" id="IPR000524">
    <property type="entry name" value="Tscrpt_reg_HTH_GntR"/>
</dbReference>
<dbReference type="InterPro" id="IPR036390">
    <property type="entry name" value="WH_DNA-bd_sf"/>
</dbReference>
<dbReference type="EMBL" id="MLCO01000225">
    <property type="protein sequence ID" value="ONG49499.1"/>
    <property type="molecule type" value="Genomic_DNA"/>
</dbReference>
<dbReference type="Gene3D" id="1.20.120.530">
    <property type="entry name" value="GntR ligand-binding domain-like"/>
    <property type="match status" value="1"/>
</dbReference>
<dbReference type="PANTHER" id="PTHR43537">
    <property type="entry name" value="TRANSCRIPTIONAL REGULATOR, GNTR FAMILY"/>
    <property type="match status" value="1"/>
</dbReference>
<dbReference type="Pfam" id="PF00392">
    <property type="entry name" value="GntR"/>
    <property type="match status" value="1"/>
</dbReference>
<dbReference type="GO" id="GO:0003677">
    <property type="term" value="F:DNA binding"/>
    <property type="evidence" value="ECO:0007669"/>
    <property type="project" value="UniProtKB-KW"/>
</dbReference>
<dbReference type="OrthoDB" id="9815654at2"/>